<dbReference type="STRING" id="36805.BOH66_15250"/>
<protein>
    <submittedName>
        <fullName evidence="1">Uncharacterized protein</fullName>
    </submittedName>
</protein>
<dbReference type="EMBL" id="CP018762">
    <property type="protein sequence ID" value="APZ35445.1"/>
    <property type="molecule type" value="Genomic_DNA"/>
</dbReference>
<name>A0A1P8UBL2_9MICO</name>
<evidence type="ECO:0000313" key="2">
    <source>
        <dbReference type="Proteomes" id="UP000187185"/>
    </source>
</evidence>
<dbReference type="RefSeq" id="WP_076691813.1">
    <property type="nucleotide sequence ID" value="NZ_CP018762.1"/>
</dbReference>
<evidence type="ECO:0000313" key="1">
    <source>
        <dbReference type="EMBL" id="APZ35445.1"/>
    </source>
</evidence>
<gene>
    <name evidence="1" type="ORF">BOH66_15250</name>
</gene>
<sequence>MIELERLMKQLHREANPDAISRSTSDVERVRLAQSRDLASERGEALLRRLNIAATAGAAEVTQAHLDECQLHLDAARGFGELIGDIDEAAG</sequence>
<dbReference type="OrthoDB" id="5118024at2"/>
<dbReference type="AlphaFoldDB" id="A0A1P8UBL2"/>
<dbReference type="Proteomes" id="UP000187185">
    <property type="component" value="Chromosome"/>
</dbReference>
<organism evidence="1 2">
    <name type="scientific">Microbacterium aurum</name>
    <dbReference type="NCBI Taxonomy" id="36805"/>
    <lineage>
        <taxon>Bacteria</taxon>
        <taxon>Bacillati</taxon>
        <taxon>Actinomycetota</taxon>
        <taxon>Actinomycetes</taxon>
        <taxon>Micrococcales</taxon>
        <taxon>Microbacteriaceae</taxon>
        <taxon>Microbacterium</taxon>
    </lineage>
</organism>
<reference evidence="1 2" key="1">
    <citation type="submission" date="2016-12" db="EMBL/GenBank/DDBJ databases">
        <title>Complete genome sequence of Microbacterium aurum KACC 15219.</title>
        <authorList>
            <person name="Jung Y."/>
            <person name="Shin J.-H."/>
            <person name="Lee Y.-J."/>
            <person name="Yi H."/>
            <person name="Bahn Y.-S."/>
            <person name="Kim J.F."/>
            <person name="Lee D.-W."/>
        </authorList>
    </citation>
    <scope>NUCLEOTIDE SEQUENCE [LARGE SCALE GENOMIC DNA]</scope>
    <source>
        <strain evidence="1 2">KACC 15219</strain>
    </source>
</reference>
<keyword evidence="2" id="KW-1185">Reference proteome</keyword>
<proteinExistence type="predicted"/>
<dbReference type="KEGG" id="maur:BOH66_15250"/>
<accession>A0A1P8UBL2</accession>